<evidence type="ECO:0000259" key="4">
    <source>
        <dbReference type="Pfam" id="PF12849"/>
    </source>
</evidence>
<dbReference type="RefSeq" id="WP_261951520.1">
    <property type="nucleotide sequence ID" value="NZ_AP026073.1"/>
</dbReference>
<dbReference type="Pfam" id="PF12849">
    <property type="entry name" value="PBP_like_2"/>
    <property type="match status" value="1"/>
</dbReference>
<keyword evidence="3" id="KW-0812">Transmembrane</keyword>
<keyword evidence="6" id="KW-1185">Reference proteome</keyword>
<evidence type="ECO:0000256" key="2">
    <source>
        <dbReference type="SAM" id="MobiDB-lite"/>
    </source>
</evidence>
<accession>A0ABM7ZLU3</accession>
<dbReference type="SUPFAM" id="SSF53850">
    <property type="entry name" value="Periplasmic binding protein-like II"/>
    <property type="match status" value="1"/>
</dbReference>
<feature type="transmembrane region" description="Helical" evidence="3">
    <location>
        <begin position="6"/>
        <end position="24"/>
    </location>
</feature>
<evidence type="ECO:0000256" key="3">
    <source>
        <dbReference type="SAM" id="Phobius"/>
    </source>
</evidence>
<organism evidence="5 6">
    <name type="scientific">Streptomyces nigrescens</name>
    <dbReference type="NCBI Taxonomy" id="1920"/>
    <lineage>
        <taxon>Bacteria</taxon>
        <taxon>Bacillati</taxon>
        <taxon>Actinomycetota</taxon>
        <taxon>Actinomycetes</taxon>
        <taxon>Kitasatosporales</taxon>
        <taxon>Streptomycetaceae</taxon>
        <taxon>Streptomyces</taxon>
    </lineage>
</organism>
<gene>
    <name evidence="5" type="ORF">HEK616_08440</name>
</gene>
<keyword evidence="1" id="KW-0732">Signal</keyword>
<dbReference type="InterPro" id="IPR050811">
    <property type="entry name" value="Phosphate_ABC_transporter"/>
</dbReference>
<feature type="domain" description="PBP" evidence="4">
    <location>
        <begin position="255"/>
        <end position="515"/>
    </location>
</feature>
<dbReference type="InterPro" id="IPR024370">
    <property type="entry name" value="PBP_domain"/>
</dbReference>
<evidence type="ECO:0000256" key="1">
    <source>
        <dbReference type="ARBA" id="ARBA00022729"/>
    </source>
</evidence>
<feature type="region of interest" description="Disordered" evidence="2">
    <location>
        <begin position="157"/>
        <end position="202"/>
    </location>
</feature>
<feature type="transmembrane region" description="Helical" evidence="3">
    <location>
        <begin position="228"/>
        <end position="250"/>
    </location>
</feature>
<dbReference type="PANTHER" id="PTHR30570:SF1">
    <property type="entry name" value="PHOSPHATE-BINDING PROTEIN PSTS"/>
    <property type="match status" value="1"/>
</dbReference>
<dbReference type="PANTHER" id="PTHR30570">
    <property type="entry name" value="PERIPLASMIC PHOSPHATE BINDING COMPONENT OF PHOSPHATE ABC TRANSPORTER"/>
    <property type="match status" value="1"/>
</dbReference>
<dbReference type="Proteomes" id="UP001059597">
    <property type="component" value="Chromosome"/>
</dbReference>
<dbReference type="Gene3D" id="3.40.190.10">
    <property type="entry name" value="Periplasmic binding protein-like II"/>
    <property type="match status" value="2"/>
</dbReference>
<keyword evidence="3" id="KW-0472">Membrane</keyword>
<proteinExistence type="predicted"/>
<dbReference type="EMBL" id="AP026073">
    <property type="protein sequence ID" value="BDM67357.1"/>
    <property type="molecule type" value="Genomic_DNA"/>
</dbReference>
<name>A0ABM7ZLU3_STRNI</name>
<evidence type="ECO:0000313" key="5">
    <source>
        <dbReference type="EMBL" id="BDM67357.1"/>
    </source>
</evidence>
<feature type="compositionally biased region" description="Low complexity" evidence="2">
    <location>
        <begin position="184"/>
        <end position="197"/>
    </location>
</feature>
<sequence>MALPDTETILTAAGLVATAVVWAVERFLPGRKRIGYRVQMDTAIGMNPQDAHSLVQLRLLRQDQEVNEATLALLRFENDGGKDIVRQDYQEPLTVEFAGRTVIGVEVPDAHPTDLVGMLTRNGGGLRHDGGRLFIPKVPLNKRNHFKLLVLLSATDTRTGADPGTDPGPDAGTDAGSGSGTSGTPGTTGNSSRTGSAPGTGAGAVTVSGFISGGRIRRNAQRWGPRKLSLALGGTFIVLLGLLGGLLLSARTAPTAAGECATGRLTIDGSTAFAPPMREIARQYRARCAGAEITVSASGSLSGLGSLNREGKPATVEGPGFLAVSDVPAPSLYRRLEGDRIGVILLGLVANEKAGVDDLTSAQVRKIYDGTYTNWKQLHGNDLPIRLVSRDASSGTRRAFETSVLHHSEPGVVSSYDCGDKDRDEQARLTRCEVDSTKSLLDAVDRVPGAVGYAEVYAAAQRQHVVSVRLNGHEPDIEWGQQRDYPFWTVEYLYTYGRPEDGSLTAKFLAFMDSDTAKNIMRMYKHVPCADRQSLPDAICRP</sequence>
<protein>
    <submittedName>
        <fullName evidence="5">Phosphate-binding protein</fullName>
    </submittedName>
</protein>
<evidence type="ECO:0000313" key="6">
    <source>
        <dbReference type="Proteomes" id="UP001059597"/>
    </source>
</evidence>
<feature type="compositionally biased region" description="Low complexity" evidence="2">
    <location>
        <begin position="157"/>
        <end position="174"/>
    </location>
</feature>
<reference evidence="5" key="1">
    <citation type="submission" date="2022-06" db="EMBL/GenBank/DDBJ databases">
        <title>Complete genome sequence of Streptomyces nigrescens HEK616.</title>
        <authorList>
            <person name="Asamizu S."/>
            <person name="Onaka H."/>
        </authorList>
    </citation>
    <scope>NUCLEOTIDE SEQUENCE</scope>
    <source>
        <strain evidence="5">HEK616</strain>
    </source>
</reference>
<keyword evidence="3" id="KW-1133">Transmembrane helix</keyword>